<evidence type="ECO:0000256" key="5">
    <source>
        <dbReference type="ARBA" id="ARBA00023242"/>
    </source>
</evidence>
<keyword evidence="9" id="KW-1185">Reference proteome</keyword>
<dbReference type="EMBL" id="LT553140">
    <property type="protein sequence ID" value="SAM00154.1"/>
    <property type="molecule type" value="Genomic_DNA"/>
</dbReference>
<feature type="domain" description="U3 small nucleolar RNA-associated protein 6 homolog C-terminal" evidence="7">
    <location>
        <begin position="370"/>
        <end position="440"/>
    </location>
</feature>
<proteinExistence type="inferred from homology"/>
<dbReference type="AlphaFoldDB" id="A0A163JLA5"/>
<evidence type="ECO:0000313" key="8">
    <source>
        <dbReference type="EMBL" id="SAM00154.1"/>
    </source>
</evidence>
<dbReference type="Gene3D" id="1.25.40.10">
    <property type="entry name" value="Tetratricopeptide repeat domain"/>
    <property type="match status" value="1"/>
</dbReference>
<dbReference type="Pfam" id="PF24892">
    <property type="entry name" value="UTP6_C"/>
    <property type="match status" value="1"/>
</dbReference>
<comment type="similarity">
    <text evidence="2">Belongs to the UTP6 family.</text>
</comment>
<evidence type="ECO:0000256" key="4">
    <source>
        <dbReference type="ARBA" id="ARBA00022737"/>
    </source>
</evidence>
<dbReference type="InterPro" id="IPR013949">
    <property type="entry name" value="Utp6"/>
</dbReference>
<dbReference type="InterPro" id="IPR011990">
    <property type="entry name" value="TPR-like_helical_dom_sf"/>
</dbReference>
<evidence type="ECO:0000256" key="2">
    <source>
        <dbReference type="ARBA" id="ARBA00010734"/>
    </source>
</evidence>
<name>A0A163JLA5_ABSGL</name>
<evidence type="ECO:0000259" key="6">
    <source>
        <dbReference type="Pfam" id="PF08640"/>
    </source>
</evidence>
<keyword evidence="5" id="KW-0539">Nucleus</keyword>
<keyword evidence="3" id="KW-0698">rRNA processing</keyword>
<dbReference type="PANTHER" id="PTHR23271:SF1">
    <property type="entry name" value="U3 SMALL NUCLEOLAR RNA-ASSOCIATED PROTEIN 6 HOMOLOG"/>
    <property type="match status" value="1"/>
</dbReference>
<dbReference type="GO" id="GO:0000462">
    <property type="term" value="P:maturation of SSU-rRNA from tricistronic rRNA transcript (SSU-rRNA, 5.8S rRNA, LSU-rRNA)"/>
    <property type="evidence" value="ECO:0007669"/>
    <property type="project" value="InterPro"/>
</dbReference>
<dbReference type="GO" id="GO:0032040">
    <property type="term" value="C:small-subunit processome"/>
    <property type="evidence" value="ECO:0007669"/>
    <property type="project" value="TreeGrafter"/>
</dbReference>
<dbReference type="InterPro" id="IPR056907">
    <property type="entry name" value="UTP6_C"/>
</dbReference>
<comment type="subcellular location">
    <subcellularLocation>
        <location evidence="1">Nucleus</location>
        <location evidence="1">Nucleolus</location>
    </subcellularLocation>
</comment>
<gene>
    <name evidence="8" type="primary">ABSGL_05829.1 scaffold 7482</name>
</gene>
<dbReference type="InterPro" id="IPR055347">
    <property type="entry name" value="UTP6_N"/>
</dbReference>
<evidence type="ECO:0000256" key="3">
    <source>
        <dbReference type="ARBA" id="ARBA00022552"/>
    </source>
</evidence>
<evidence type="ECO:0000313" key="9">
    <source>
        <dbReference type="Proteomes" id="UP000078561"/>
    </source>
</evidence>
<dbReference type="PANTHER" id="PTHR23271">
    <property type="entry name" value="HEPATOCELLULAR CARCINOMA-ASSOCIATED ANTIGEN 66"/>
    <property type="match status" value="1"/>
</dbReference>
<evidence type="ECO:0000259" key="7">
    <source>
        <dbReference type="Pfam" id="PF24892"/>
    </source>
</evidence>
<reference evidence="8" key="1">
    <citation type="submission" date="2016-04" db="EMBL/GenBank/DDBJ databases">
        <authorList>
            <person name="Evans L.H."/>
            <person name="Alamgir A."/>
            <person name="Owens N."/>
            <person name="Weber N.D."/>
            <person name="Virtaneva K."/>
            <person name="Barbian K."/>
            <person name="Babar A."/>
            <person name="Rosenke K."/>
        </authorList>
    </citation>
    <scope>NUCLEOTIDE SEQUENCE [LARGE SCALE GENOMIC DNA]</scope>
    <source>
        <strain evidence="8">CBS 101.48</strain>
    </source>
</reference>
<dbReference type="Proteomes" id="UP000078561">
    <property type="component" value="Unassembled WGS sequence"/>
</dbReference>
<dbReference type="InParanoid" id="A0A163JLA5"/>
<dbReference type="FunCoup" id="A0A163JLA5">
    <property type="interactions" value="92"/>
</dbReference>
<sequence length="506" mass="58447">MADTVHYYMERMLPELEELQRKGFFSEVEIKSIVKKRTNQEYAMNRRIAKKIDFLRSIEYELNLEALRKKRKARVIAADDEKKGTSEYSITRRIFHLFKRATNKFKGDLSLWMQYIDFAKNNNAQGVLSGIFVQALQFHPTKPSLWILAASWEFEENANMAAGRLLLQRGLRLNTDQPSLWHEYFRLELLYVEKILTRRRILGISASAQKEKDEMDIDNDDQEQQLDDSNTIQLPKMTGEDMDNDDSKAINKLEESTAEALKEGSNPILQGLLATIVYKNAILAVPDNLEFRTKFVDIYRAFSDTEQGCEMVYDSIRQDMNDNPHARAYLATRHLFKKVDTPSTGGGDSKYISISDPAFVVALKAAVDEFNTSVKDLCTPLMWQLYVEFLNQWRKTISEENLKLYLSKLLQRTFTACQKKNCLSEELYSSWIENLTDEDQLTKGKCKTFITQEVSTNTSPTFSFFLFAAQEKAKEATKKYPESTQLWLARISLAQKEDGNGKINLN</sequence>
<dbReference type="SUPFAM" id="SSF48452">
    <property type="entry name" value="TPR-like"/>
    <property type="match status" value="1"/>
</dbReference>
<evidence type="ECO:0000256" key="1">
    <source>
        <dbReference type="ARBA" id="ARBA00004604"/>
    </source>
</evidence>
<dbReference type="Pfam" id="PF08640">
    <property type="entry name" value="U3_assoc_6"/>
    <property type="match status" value="1"/>
</dbReference>
<feature type="domain" description="U3 small nucleolar RNA-associated protein 6 N-terminal" evidence="6">
    <location>
        <begin position="9"/>
        <end position="93"/>
    </location>
</feature>
<dbReference type="InterPro" id="IPR003107">
    <property type="entry name" value="HAT"/>
</dbReference>
<dbReference type="OMA" id="WELNINI"/>
<evidence type="ECO:0008006" key="10">
    <source>
        <dbReference type="Google" id="ProtNLM"/>
    </source>
</evidence>
<dbReference type="OrthoDB" id="28112at2759"/>
<protein>
    <recommendedName>
        <fullName evidence="10">U3 small nucleolar RNA-associated protein 6</fullName>
    </recommendedName>
</protein>
<dbReference type="STRING" id="4829.A0A163JLA5"/>
<keyword evidence="4" id="KW-0677">Repeat</keyword>
<accession>A0A163JLA5</accession>
<dbReference type="SMART" id="SM00386">
    <property type="entry name" value="HAT"/>
    <property type="match status" value="3"/>
</dbReference>
<dbReference type="GO" id="GO:0034388">
    <property type="term" value="C:Pwp2p-containing subcomplex of 90S preribosome"/>
    <property type="evidence" value="ECO:0007669"/>
    <property type="project" value="TreeGrafter"/>
</dbReference>
<dbReference type="GO" id="GO:0030515">
    <property type="term" value="F:snoRNA binding"/>
    <property type="evidence" value="ECO:0007669"/>
    <property type="project" value="InterPro"/>
</dbReference>
<organism evidence="8">
    <name type="scientific">Absidia glauca</name>
    <name type="common">Pin mould</name>
    <dbReference type="NCBI Taxonomy" id="4829"/>
    <lineage>
        <taxon>Eukaryota</taxon>
        <taxon>Fungi</taxon>
        <taxon>Fungi incertae sedis</taxon>
        <taxon>Mucoromycota</taxon>
        <taxon>Mucoromycotina</taxon>
        <taxon>Mucoromycetes</taxon>
        <taxon>Mucorales</taxon>
        <taxon>Cunninghamellaceae</taxon>
        <taxon>Absidia</taxon>
    </lineage>
</organism>